<evidence type="ECO:0000313" key="1">
    <source>
        <dbReference type="EMBL" id="EUA32730.1"/>
    </source>
</evidence>
<sequence>MTVTVEHETPVKLWANSADSHFIEPADLWRTRLPKRLAELVPG</sequence>
<accession>X8APL7</accession>
<dbReference type="EMBL" id="JAOB01000052">
    <property type="protein sequence ID" value="EUA32730.1"/>
    <property type="molecule type" value="Genomic_DNA"/>
</dbReference>
<gene>
    <name evidence="1" type="ORF">I553_2329</name>
</gene>
<reference evidence="1" key="1">
    <citation type="submission" date="2014-01" db="EMBL/GenBank/DDBJ databases">
        <authorList>
            <person name="Brown-Elliot B."/>
            <person name="Wallace R."/>
            <person name="Lenaerts A."/>
            <person name="Ordway D."/>
            <person name="DeGroote M.A."/>
            <person name="Parker T."/>
            <person name="Sizemore C."/>
            <person name="Tallon L.J."/>
            <person name="Sadzewicz L.K."/>
            <person name="Sengamalay N."/>
            <person name="Fraser C.M."/>
            <person name="Hine E."/>
            <person name="Shefchek K.A."/>
            <person name="Das S.P."/>
            <person name="Tettelin H."/>
        </authorList>
    </citation>
    <scope>NUCLEOTIDE SEQUENCE [LARGE SCALE GENOMIC DNA]</scope>
    <source>
        <strain evidence="1">4042</strain>
    </source>
</reference>
<comment type="caution">
    <text evidence="1">The sequence shown here is derived from an EMBL/GenBank/DDBJ whole genome shotgun (WGS) entry which is preliminary data.</text>
</comment>
<name>X8APL7_MYCXE</name>
<proteinExistence type="predicted"/>
<dbReference type="PATRIC" id="fig|1299334.3.peg.5548"/>
<dbReference type="AlphaFoldDB" id="X8APL7"/>
<organism evidence="1">
    <name type="scientific">Mycobacterium xenopi 4042</name>
    <dbReference type="NCBI Taxonomy" id="1299334"/>
    <lineage>
        <taxon>Bacteria</taxon>
        <taxon>Bacillati</taxon>
        <taxon>Actinomycetota</taxon>
        <taxon>Actinomycetes</taxon>
        <taxon>Mycobacteriales</taxon>
        <taxon>Mycobacteriaceae</taxon>
        <taxon>Mycobacterium</taxon>
    </lineage>
</organism>
<protein>
    <submittedName>
        <fullName evidence="1">Uncharacterized protein</fullName>
    </submittedName>
</protein>